<feature type="compositionally biased region" description="Basic and acidic residues" evidence="1">
    <location>
        <begin position="196"/>
        <end position="208"/>
    </location>
</feature>
<dbReference type="AlphaFoldDB" id="A0A2S0KCX1"/>
<evidence type="ECO:0000313" key="3">
    <source>
        <dbReference type="EMBL" id="AVL99490.1"/>
    </source>
</evidence>
<keyword evidence="2" id="KW-1133">Transmembrane helix</keyword>
<feature type="region of interest" description="Disordered" evidence="1">
    <location>
        <begin position="1"/>
        <end position="280"/>
    </location>
</feature>
<feature type="compositionally biased region" description="Basic and acidic residues" evidence="1">
    <location>
        <begin position="10"/>
        <end position="25"/>
    </location>
</feature>
<dbReference type="OrthoDB" id="4485830at2"/>
<name>A0A2S0KCX1_9ACTN</name>
<feature type="compositionally biased region" description="Acidic residues" evidence="1">
    <location>
        <begin position="77"/>
        <end position="100"/>
    </location>
</feature>
<feature type="compositionally biased region" description="Low complexity" evidence="1">
    <location>
        <begin position="304"/>
        <end position="323"/>
    </location>
</feature>
<evidence type="ECO:0000313" key="4">
    <source>
        <dbReference type="Proteomes" id="UP000239814"/>
    </source>
</evidence>
<feature type="compositionally biased region" description="Acidic residues" evidence="1">
    <location>
        <begin position="255"/>
        <end position="273"/>
    </location>
</feature>
<feature type="transmembrane region" description="Helical" evidence="2">
    <location>
        <begin position="352"/>
        <end position="373"/>
    </location>
</feature>
<organism evidence="3 4">
    <name type="scientific">Gordonia iterans</name>
    <dbReference type="NCBI Taxonomy" id="1004901"/>
    <lineage>
        <taxon>Bacteria</taxon>
        <taxon>Bacillati</taxon>
        <taxon>Actinomycetota</taxon>
        <taxon>Actinomycetes</taxon>
        <taxon>Mycobacteriales</taxon>
        <taxon>Gordoniaceae</taxon>
        <taxon>Gordonia</taxon>
    </lineage>
</organism>
<proteinExistence type="predicted"/>
<keyword evidence="2" id="KW-0472">Membrane</keyword>
<dbReference type="Proteomes" id="UP000239814">
    <property type="component" value="Chromosome"/>
</dbReference>
<evidence type="ECO:0000256" key="1">
    <source>
        <dbReference type="SAM" id="MobiDB-lite"/>
    </source>
</evidence>
<feature type="region of interest" description="Disordered" evidence="1">
    <location>
        <begin position="304"/>
        <end position="344"/>
    </location>
</feature>
<keyword evidence="4" id="KW-1185">Reference proteome</keyword>
<dbReference type="SUPFAM" id="SSF54427">
    <property type="entry name" value="NTF2-like"/>
    <property type="match status" value="1"/>
</dbReference>
<feature type="compositionally biased region" description="Acidic residues" evidence="1">
    <location>
        <begin position="151"/>
        <end position="175"/>
    </location>
</feature>
<sequence length="485" mass="49480">MPTPDNDQTSSDHDGAVKKVVDAFRARRAGHPDAPAPKVPDDDAPSTPVVKIQAGQTPGGGDSESPTRAFAIPVVDETTEEVSTDEVSTEGVADEVDENVTGETGTGDAATDESAAEDETAAAEGSLADDAETSGDTEGSGDTGGSGDAEASGDTEMSGDAEQADEQESDAEDTANEVRQTASGIKHQTVVEVEGSGEKAPVRPRTEVESVDPDQVERAGIVESAVDLSPADDEPETEVIPVPAEAAAASGTAPGDDEDDTDASDTDISDADASEAPTETIDLKDVAAGAAVAAAAGAAGAAATAPSGAAPAGAASSAPTGSTDQAWSNTPHQPEVIPGATPAPAEKKRRTWLWALLALIAAGVVAVLVWWFAFANSPQAKVADAAETYQTAMAEGDLAALRGVTCGEEYAFYSSVSEEEFSRAYQSQKERGQLFSFKEITGVSVNGDTARVGVDIYNDDDPNATTNAQITLHNVGGEWKVCTRP</sequence>
<dbReference type="KEGG" id="git:C6V83_03515"/>
<dbReference type="RefSeq" id="WP_105941225.1">
    <property type="nucleotide sequence ID" value="NZ_CP027433.1"/>
</dbReference>
<evidence type="ECO:0000256" key="2">
    <source>
        <dbReference type="SAM" id="Phobius"/>
    </source>
</evidence>
<protein>
    <recommendedName>
        <fullName evidence="5">DUF4878 domain-containing protein</fullName>
    </recommendedName>
</protein>
<dbReference type="InterPro" id="IPR032710">
    <property type="entry name" value="NTF2-like_dom_sf"/>
</dbReference>
<feature type="compositionally biased region" description="Acidic residues" evidence="1">
    <location>
        <begin position="110"/>
        <end position="135"/>
    </location>
</feature>
<reference evidence="3 4" key="1">
    <citation type="submission" date="2018-03" db="EMBL/GenBank/DDBJ databases">
        <title>Characteristics and genome of n-alkane degrading marine bacteria Gordonia iterans isolated from crude oil contaminated in Tae-an, South Korea.</title>
        <authorList>
            <person name="Lee S.-S."/>
            <person name="Kim H."/>
        </authorList>
    </citation>
    <scope>NUCLEOTIDE SEQUENCE [LARGE SCALE GENOMIC DNA]</scope>
    <source>
        <strain evidence="3 4">Co17</strain>
    </source>
</reference>
<gene>
    <name evidence="3" type="ORF">C6V83_03515</name>
</gene>
<accession>A0A2S0KCX1</accession>
<feature type="compositionally biased region" description="Low complexity" evidence="1">
    <location>
        <begin position="238"/>
        <end position="254"/>
    </location>
</feature>
<keyword evidence="2" id="KW-0812">Transmembrane</keyword>
<dbReference type="EMBL" id="CP027433">
    <property type="protein sequence ID" value="AVL99490.1"/>
    <property type="molecule type" value="Genomic_DNA"/>
</dbReference>
<evidence type="ECO:0008006" key="5">
    <source>
        <dbReference type="Google" id="ProtNLM"/>
    </source>
</evidence>